<organism evidence="2 3">
    <name type="scientific">Sphingorhabdus rigui</name>
    <dbReference type="NCBI Taxonomy" id="1282858"/>
    <lineage>
        <taxon>Bacteria</taxon>
        <taxon>Pseudomonadati</taxon>
        <taxon>Pseudomonadota</taxon>
        <taxon>Alphaproteobacteria</taxon>
        <taxon>Sphingomonadales</taxon>
        <taxon>Sphingomonadaceae</taxon>
        <taxon>Sphingorhabdus</taxon>
    </lineage>
</organism>
<evidence type="ECO:0000256" key="1">
    <source>
        <dbReference type="SAM" id="Phobius"/>
    </source>
</evidence>
<dbReference type="Gene3D" id="1.20.5.160">
    <property type="entry name" value="Bacterial aa3 type cytochrome c oxidase subunit IV"/>
    <property type="match status" value="1"/>
</dbReference>
<accession>A0A840B0F1</accession>
<evidence type="ECO:0000313" key="3">
    <source>
        <dbReference type="Proteomes" id="UP000581447"/>
    </source>
</evidence>
<protein>
    <recommendedName>
        <fullName evidence="4">Aa3-type cytochrome c oxidase subunit IV</fullName>
    </recommendedName>
</protein>
<reference evidence="2 3" key="1">
    <citation type="submission" date="2020-08" db="EMBL/GenBank/DDBJ databases">
        <title>Genomic Encyclopedia of Type Strains, Phase IV (KMG-IV): sequencing the most valuable type-strain genomes for metagenomic binning, comparative biology and taxonomic classification.</title>
        <authorList>
            <person name="Goeker M."/>
        </authorList>
    </citation>
    <scope>NUCLEOTIDE SEQUENCE [LARGE SCALE GENOMIC DNA]</scope>
    <source>
        <strain evidence="2 3">DSM 29050</strain>
    </source>
</reference>
<dbReference type="Proteomes" id="UP000581447">
    <property type="component" value="Unassembled WGS sequence"/>
</dbReference>
<keyword evidence="1" id="KW-1133">Transmembrane helix</keyword>
<gene>
    <name evidence="2" type="ORF">GGR91_000928</name>
</gene>
<evidence type="ECO:0000313" key="2">
    <source>
        <dbReference type="EMBL" id="MBB3942706.1"/>
    </source>
</evidence>
<dbReference type="RefSeq" id="WP_183940528.1">
    <property type="nucleotide sequence ID" value="NZ_BAABBG010000001.1"/>
</dbReference>
<proteinExistence type="predicted"/>
<dbReference type="EMBL" id="JACIEA010000001">
    <property type="protein sequence ID" value="MBB3942706.1"/>
    <property type="molecule type" value="Genomic_DNA"/>
</dbReference>
<keyword evidence="1" id="KW-0812">Transmembrane</keyword>
<comment type="caution">
    <text evidence="2">The sequence shown here is derived from an EMBL/GenBank/DDBJ whole genome shotgun (WGS) entry which is preliminary data.</text>
</comment>
<keyword evidence="3" id="KW-1185">Reference proteome</keyword>
<dbReference type="InterPro" id="IPR036596">
    <property type="entry name" value="Cyt-C_aa3_sf"/>
</dbReference>
<name>A0A840B0F1_9SPHN</name>
<keyword evidence="1" id="KW-0472">Membrane</keyword>
<feature type="transmembrane region" description="Helical" evidence="1">
    <location>
        <begin position="20"/>
        <end position="40"/>
    </location>
</feature>
<dbReference type="SUPFAM" id="SSF81469">
    <property type="entry name" value="Bacterial aa3 type cytochrome c oxidase subunit IV"/>
    <property type="match status" value="1"/>
</dbReference>
<dbReference type="AlphaFoldDB" id="A0A840B0F1"/>
<sequence>MAQDHDLGPAKETYAGFIALFKWGTVVAVVATALVVLIIASRAA</sequence>
<evidence type="ECO:0008006" key="4">
    <source>
        <dbReference type="Google" id="ProtNLM"/>
    </source>
</evidence>